<dbReference type="Proteomes" id="UP000462658">
    <property type="component" value="Unassembled WGS sequence"/>
</dbReference>
<keyword evidence="1" id="KW-0812">Transmembrane</keyword>
<feature type="transmembrane region" description="Helical" evidence="1">
    <location>
        <begin position="12"/>
        <end position="32"/>
    </location>
</feature>
<feature type="transmembrane region" description="Helical" evidence="1">
    <location>
        <begin position="129"/>
        <end position="148"/>
    </location>
</feature>
<feature type="transmembrane region" description="Helical" evidence="1">
    <location>
        <begin position="96"/>
        <end position="117"/>
    </location>
</feature>
<proteinExistence type="predicted"/>
<evidence type="ECO:0000313" key="3">
    <source>
        <dbReference type="EMBL" id="MTR63383.1"/>
    </source>
</evidence>
<comment type="caution">
    <text evidence="3">The sequence shown here is derived from an EMBL/GenBank/DDBJ whole genome shotgun (WGS) entry which is preliminary data.</text>
</comment>
<dbReference type="EMBL" id="JAGZFP010000019">
    <property type="protein sequence ID" value="MBS5358972.1"/>
    <property type="molecule type" value="Genomic_DNA"/>
</dbReference>
<evidence type="ECO:0000313" key="2">
    <source>
        <dbReference type="EMBL" id="MBS5358972.1"/>
    </source>
</evidence>
<name>A0A6L6LF39_STRPA</name>
<accession>A0A6L6LF39</accession>
<feature type="transmembrane region" description="Helical" evidence="1">
    <location>
        <begin position="66"/>
        <end position="89"/>
    </location>
</feature>
<reference evidence="3 4" key="1">
    <citation type="journal article" date="2019" name="Nat. Med.">
        <title>A library of human gut bacterial isolates paired with longitudinal multiomics data enables mechanistic microbiome research.</title>
        <authorList>
            <person name="Poyet M."/>
            <person name="Groussin M."/>
            <person name="Gibbons S.M."/>
            <person name="Avila-Pacheco J."/>
            <person name="Jiang X."/>
            <person name="Kearney S.M."/>
            <person name="Perrotta A.R."/>
            <person name="Berdy B."/>
            <person name="Zhao S."/>
            <person name="Lieberman T.D."/>
            <person name="Swanson P.K."/>
            <person name="Smith M."/>
            <person name="Roesemann S."/>
            <person name="Alexander J.E."/>
            <person name="Rich S.A."/>
            <person name="Livny J."/>
            <person name="Vlamakis H."/>
            <person name="Clish C."/>
            <person name="Bullock K."/>
            <person name="Deik A."/>
            <person name="Scott J."/>
            <person name="Pierce K.A."/>
            <person name="Xavier R.J."/>
            <person name="Alm E.J."/>
        </authorList>
    </citation>
    <scope>NUCLEOTIDE SEQUENCE [LARGE SCALE GENOMIC DNA]</scope>
    <source>
        <strain evidence="3 4">BIOML-A10</strain>
    </source>
</reference>
<protein>
    <submittedName>
        <fullName evidence="3">Uncharacterized protein</fullName>
    </submittedName>
</protein>
<keyword evidence="1" id="KW-0472">Membrane</keyword>
<keyword evidence="1" id="KW-1133">Transmembrane helix</keyword>
<sequence>MSEIQKDTGLSLAWELGLYIFLIFSFLALPFYNDLAISNPNNSQIFLFLDNNPVFGGEAFEDLVNFYFIILLLLLVTLPILAFFIHNFFEKKGYPFLASLQSLLIHVSCVVMFVYAVFSLSVQKDHYSFSSGFYVCLLIYLFHIYSNLRDIKKMIEYRNSATKTANEAEILSKE</sequence>
<reference evidence="2" key="2">
    <citation type="submission" date="2021-02" db="EMBL/GenBank/DDBJ databases">
        <title>Infant gut strain persistence is associated with maternal origin, phylogeny, and functional potential including surface adhesion and iron acquisition.</title>
        <authorList>
            <person name="Lou Y.C."/>
        </authorList>
    </citation>
    <scope>NUCLEOTIDE SEQUENCE</scope>
    <source>
        <strain evidence="2">L3_098_011G1_dasL3_098_011G1_concoct_7</strain>
    </source>
</reference>
<dbReference type="Proteomes" id="UP000709219">
    <property type="component" value="Unassembled WGS sequence"/>
</dbReference>
<evidence type="ECO:0000313" key="4">
    <source>
        <dbReference type="Proteomes" id="UP000462658"/>
    </source>
</evidence>
<dbReference type="EMBL" id="WMZA01000003">
    <property type="protein sequence ID" value="MTR63383.1"/>
    <property type="molecule type" value="Genomic_DNA"/>
</dbReference>
<evidence type="ECO:0000256" key="1">
    <source>
        <dbReference type="SAM" id="Phobius"/>
    </source>
</evidence>
<gene>
    <name evidence="3" type="ORF">GMC80_08610</name>
    <name evidence="2" type="ORF">KHX87_07710</name>
</gene>
<organism evidence="3 4">
    <name type="scientific">Streptococcus parasanguinis</name>
    <dbReference type="NCBI Taxonomy" id="1318"/>
    <lineage>
        <taxon>Bacteria</taxon>
        <taxon>Bacillati</taxon>
        <taxon>Bacillota</taxon>
        <taxon>Bacilli</taxon>
        <taxon>Lactobacillales</taxon>
        <taxon>Streptococcaceae</taxon>
        <taxon>Streptococcus</taxon>
    </lineage>
</organism>
<dbReference type="AlphaFoldDB" id="A0A6L6LF39"/>
<dbReference type="RefSeq" id="WP_049474237.1">
    <property type="nucleotide sequence ID" value="NZ_JAHZPC010000004.1"/>
</dbReference>